<name>A0ABP8FC24_9BACT</name>
<evidence type="ECO:0000313" key="2">
    <source>
        <dbReference type="Proteomes" id="UP001501844"/>
    </source>
</evidence>
<dbReference type="RefSeq" id="WP_345163043.1">
    <property type="nucleotide sequence ID" value="NZ_BAABGX010000001.1"/>
</dbReference>
<keyword evidence="1" id="KW-0418">Kinase</keyword>
<comment type="caution">
    <text evidence="1">The sequence shown here is derived from an EMBL/GenBank/DDBJ whole genome shotgun (WGS) entry which is preliminary data.</text>
</comment>
<reference evidence="2" key="1">
    <citation type="journal article" date="2019" name="Int. J. Syst. Evol. Microbiol.">
        <title>The Global Catalogue of Microorganisms (GCM) 10K type strain sequencing project: providing services to taxonomists for standard genome sequencing and annotation.</title>
        <authorList>
            <consortium name="The Broad Institute Genomics Platform"/>
            <consortium name="The Broad Institute Genome Sequencing Center for Infectious Disease"/>
            <person name="Wu L."/>
            <person name="Ma J."/>
        </authorList>
    </citation>
    <scope>NUCLEOTIDE SEQUENCE [LARGE SCALE GENOMIC DNA]</scope>
    <source>
        <strain evidence="2">JCM 17917</strain>
    </source>
</reference>
<evidence type="ECO:0000313" key="1">
    <source>
        <dbReference type="EMBL" id="GAA4300129.1"/>
    </source>
</evidence>
<organism evidence="1 2">
    <name type="scientific">Nibribacter koreensis</name>
    <dbReference type="NCBI Taxonomy" id="1084519"/>
    <lineage>
        <taxon>Bacteria</taxon>
        <taxon>Pseudomonadati</taxon>
        <taxon>Bacteroidota</taxon>
        <taxon>Cytophagia</taxon>
        <taxon>Cytophagales</taxon>
        <taxon>Hymenobacteraceae</taxon>
        <taxon>Nibribacter</taxon>
    </lineage>
</organism>
<dbReference type="SUPFAM" id="SSF111331">
    <property type="entry name" value="NAD kinase/diacylglycerol kinase-like"/>
    <property type="match status" value="1"/>
</dbReference>
<keyword evidence="1" id="KW-0808">Transferase</keyword>
<dbReference type="Gene3D" id="2.60.200.30">
    <property type="entry name" value="Probable inorganic polyphosphate/atp-NAD kinase, domain 2"/>
    <property type="match status" value="1"/>
</dbReference>
<gene>
    <name evidence="1" type="ORF">GCM10023183_10110</name>
</gene>
<proteinExistence type="predicted"/>
<accession>A0ABP8FC24</accession>
<protein>
    <submittedName>
        <fullName evidence="1">NAD(+)/NADH kinase</fullName>
    </submittedName>
</protein>
<dbReference type="GO" id="GO:0016301">
    <property type="term" value="F:kinase activity"/>
    <property type="evidence" value="ECO:0007669"/>
    <property type="project" value="UniProtKB-KW"/>
</dbReference>
<dbReference type="InterPro" id="IPR017437">
    <property type="entry name" value="ATP-NAD_kinase_PpnK-typ_C"/>
</dbReference>
<sequence length="306" mass="34191">MSIEYAIIVKNKTRLESLIERFNTKAQAKFYIESLGGDFDDYEVEHETFHASLNSLQTQLSRVVKNKTVERMYLPSFIFSEKNLIVVIGQDGLVANTAKYSRGCPMVAVNPDKNRYDGVLLPFDTIDFIGGVENVIRDQYPSKTMRFAEARLNDGQRLLAFNDLFIGPSSHTSARYKITYNQTTEEHSSSGLIISTPAGATGWMSSIFNMAYGITSVFEEDIQPKQPRLKDNELFFAVREPFKSIRTQTSITAGVIKSQHHLVLESLMPTSGIIFSDGIETDFLKFNSGSIATIGIAPETAILVTK</sequence>
<dbReference type="Proteomes" id="UP001501844">
    <property type="component" value="Unassembled WGS sequence"/>
</dbReference>
<dbReference type="EMBL" id="BAABGX010000001">
    <property type="protein sequence ID" value="GAA4300129.1"/>
    <property type="molecule type" value="Genomic_DNA"/>
</dbReference>
<keyword evidence="2" id="KW-1185">Reference proteome</keyword>
<dbReference type="InterPro" id="IPR016064">
    <property type="entry name" value="NAD/diacylglycerol_kinase_sf"/>
</dbReference>